<name>V9ID21_APICE</name>
<feature type="domain" description="N-end rule aminoacyl transferase C-terminal" evidence="1">
    <location>
        <begin position="1"/>
        <end position="24"/>
    </location>
</feature>
<reference evidence="2" key="1">
    <citation type="submission" date="2011-11" db="EMBL/GenBank/DDBJ databases">
        <title>Decoding the brain transcriptome of the Eastern honeybee (Apis cerana) based on pyrosequencing.</title>
        <authorList>
            <person name="Sun L."/>
            <person name="Zheng H."/>
            <person name="Wang Y."/>
            <person name="Xie X."/>
            <person name="Zhu Y."/>
            <person name="Gu W."/>
            <person name="Wang S."/>
        </authorList>
    </citation>
    <scope>NUCLEOTIDE SEQUENCE</scope>
    <source>
        <tissue evidence="2">Brain</tissue>
    </source>
</reference>
<organism evidence="2">
    <name type="scientific">Apis cerana</name>
    <name type="common">Indian honeybee</name>
    <dbReference type="NCBI Taxonomy" id="7461"/>
    <lineage>
        <taxon>Eukaryota</taxon>
        <taxon>Metazoa</taxon>
        <taxon>Ecdysozoa</taxon>
        <taxon>Arthropoda</taxon>
        <taxon>Hexapoda</taxon>
        <taxon>Insecta</taxon>
        <taxon>Pterygota</taxon>
        <taxon>Neoptera</taxon>
        <taxon>Endopterygota</taxon>
        <taxon>Hymenoptera</taxon>
        <taxon>Apocrita</taxon>
        <taxon>Aculeata</taxon>
        <taxon>Apoidea</taxon>
        <taxon>Anthophila</taxon>
        <taxon>Apidae</taxon>
        <taxon>Apis</taxon>
    </lineage>
</organism>
<dbReference type="EMBL" id="JR040120">
    <property type="protein sequence ID" value="AEY58985.1"/>
    <property type="molecule type" value="mRNA"/>
</dbReference>
<dbReference type="InterPro" id="IPR030700">
    <property type="entry name" value="N-end_Aminoacyl_Trfase"/>
</dbReference>
<gene>
    <name evidence="2" type="ORF">ACCB01648.2</name>
</gene>
<dbReference type="GO" id="GO:0005737">
    <property type="term" value="C:cytoplasm"/>
    <property type="evidence" value="ECO:0007669"/>
    <property type="project" value="TreeGrafter"/>
</dbReference>
<dbReference type="PANTHER" id="PTHR21367:SF1">
    <property type="entry name" value="ARGINYL-TRNA--PROTEIN TRANSFERASE 1"/>
    <property type="match status" value="1"/>
</dbReference>
<dbReference type="Pfam" id="PF04377">
    <property type="entry name" value="ATE_C"/>
    <property type="match status" value="1"/>
</dbReference>
<dbReference type="GO" id="GO:0004057">
    <property type="term" value="F:arginyl-tRNA--protein transferase activity"/>
    <property type="evidence" value="ECO:0007669"/>
    <property type="project" value="InterPro"/>
</dbReference>
<accession>V9ID21</accession>
<proteinExistence type="evidence at transcript level"/>
<dbReference type="PANTHER" id="PTHR21367">
    <property type="entry name" value="ARGININE-TRNA-PROTEIN TRANSFERASE 1"/>
    <property type="match status" value="1"/>
</dbReference>
<sequence length="116" mass="13912">MGFYIHICPKMRYKARMKPSKLLCPETYMWFDIEPCLLKLDKQKYSRLNDDVNAIDEDGIVDIHKILVLYQQTAMPYEIYTKQVHQPVTQEEENEIKEYANLVGMKCAQRLLLYRY</sequence>
<dbReference type="InterPro" id="IPR007472">
    <property type="entry name" value="N-end_Aminoacyl_Trfase_C"/>
</dbReference>
<keyword evidence="2" id="KW-0808">Transferase</keyword>
<evidence type="ECO:0000313" key="2">
    <source>
        <dbReference type="EMBL" id="AEY58985.1"/>
    </source>
</evidence>
<dbReference type="AlphaFoldDB" id="V9ID21"/>
<protein>
    <submittedName>
        <fullName evidence="2">Arginyl-tRNA--protein transferase 1</fullName>
    </submittedName>
</protein>
<evidence type="ECO:0000259" key="1">
    <source>
        <dbReference type="Pfam" id="PF04377"/>
    </source>
</evidence>